<keyword evidence="3 5" id="KW-0269">Exonuclease</keyword>
<dbReference type="Proteomes" id="UP001447842">
    <property type="component" value="Chromosome"/>
</dbReference>
<evidence type="ECO:0000259" key="4">
    <source>
        <dbReference type="SMART" id="SM00479"/>
    </source>
</evidence>
<dbReference type="Pfam" id="PF00929">
    <property type="entry name" value="RNase_T"/>
    <property type="match status" value="1"/>
</dbReference>
<evidence type="ECO:0000313" key="6">
    <source>
        <dbReference type="Proteomes" id="UP001447842"/>
    </source>
</evidence>
<sequence>MLCYLDVETTGLEKKDRICSVGMILEEEGRYETLYDLVQPPKKVPPAAMAVHHLTNEMLAEAPEFDATGAAKRLEVLNTPETVLVGHNLAFDLDMLAKEGITWQGGMIDTLKCVKHLLGGDIEHFSLQYLRYELRLYREEQALADELGIPLSAHHALSDALHTLLLHRYLAAMADNERLMALTTEQALVHKLTFGKYGGKFIEDVARRDPGYLEWMLRSLPDLDEDLRYSIEYYMNEVRG</sequence>
<dbReference type="RefSeq" id="WP_345972283.1">
    <property type="nucleotide sequence ID" value="NZ_CP147920.1"/>
</dbReference>
<dbReference type="PANTHER" id="PTHR30231:SF4">
    <property type="entry name" value="PROTEIN NEN2"/>
    <property type="match status" value="1"/>
</dbReference>
<dbReference type="InterPro" id="IPR046768">
    <property type="entry name" value="ExoX-like_C"/>
</dbReference>
<dbReference type="Pfam" id="PF20600">
    <property type="entry name" value="ExoX-like_C"/>
    <property type="match status" value="1"/>
</dbReference>
<evidence type="ECO:0000256" key="3">
    <source>
        <dbReference type="ARBA" id="ARBA00022839"/>
    </source>
</evidence>
<dbReference type="InterPro" id="IPR012337">
    <property type="entry name" value="RNaseH-like_sf"/>
</dbReference>
<dbReference type="CDD" id="cd06127">
    <property type="entry name" value="DEDDh"/>
    <property type="match status" value="1"/>
</dbReference>
<dbReference type="EMBL" id="CP147920">
    <property type="protein sequence ID" value="XAU14599.1"/>
    <property type="molecule type" value="Genomic_DNA"/>
</dbReference>
<dbReference type="Gene3D" id="3.30.420.10">
    <property type="entry name" value="Ribonuclease H-like superfamily/Ribonuclease H"/>
    <property type="match status" value="1"/>
</dbReference>
<evidence type="ECO:0000256" key="1">
    <source>
        <dbReference type="ARBA" id="ARBA00022722"/>
    </source>
</evidence>
<proteinExistence type="predicted"/>
<dbReference type="GO" id="GO:0004527">
    <property type="term" value="F:exonuclease activity"/>
    <property type="evidence" value="ECO:0007669"/>
    <property type="project" value="UniProtKB-KW"/>
</dbReference>
<dbReference type="InterPro" id="IPR013520">
    <property type="entry name" value="Ribonucl_H"/>
</dbReference>
<keyword evidence="2" id="KW-0378">Hydrolase</keyword>
<reference evidence="5 6" key="1">
    <citation type="submission" date="2024-03" db="EMBL/GenBank/DDBJ databases">
        <title>Sulfurimonas sp. HSL3-1.</title>
        <authorList>
            <person name="Wang S."/>
        </authorList>
    </citation>
    <scope>NUCLEOTIDE SEQUENCE [LARGE SCALE GENOMIC DNA]</scope>
    <source>
        <strain evidence="5 6">HSL3-1</strain>
    </source>
</reference>
<feature type="domain" description="Exonuclease" evidence="4">
    <location>
        <begin position="1"/>
        <end position="176"/>
    </location>
</feature>
<dbReference type="PANTHER" id="PTHR30231">
    <property type="entry name" value="DNA POLYMERASE III SUBUNIT EPSILON"/>
    <property type="match status" value="1"/>
</dbReference>
<name>A0ABZ3H8F6_9BACT</name>
<organism evidence="5 6">
    <name type="scientific">Sulfurimonas diazotrophicus</name>
    <dbReference type="NCBI Taxonomy" id="3131939"/>
    <lineage>
        <taxon>Bacteria</taxon>
        <taxon>Pseudomonadati</taxon>
        <taxon>Campylobacterota</taxon>
        <taxon>Epsilonproteobacteria</taxon>
        <taxon>Campylobacterales</taxon>
        <taxon>Sulfurimonadaceae</taxon>
        <taxon>Sulfurimonas</taxon>
    </lineage>
</organism>
<dbReference type="SMART" id="SM00479">
    <property type="entry name" value="EXOIII"/>
    <property type="match status" value="1"/>
</dbReference>
<keyword evidence="6" id="KW-1185">Reference proteome</keyword>
<keyword evidence="1" id="KW-0540">Nuclease</keyword>
<accession>A0ABZ3H8F6</accession>
<gene>
    <name evidence="5" type="ORF">WCY31_10130</name>
</gene>
<dbReference type="InterPro" id="IPR036397">
    <property type="entry name" value="RNaseH_sf"/>
</dbReference>
<evidence type="ECO:0000256" key="2">
    <source>
        <dbReference type="ARBA" id="ARBA00022801"/>
    </source>
</evidence>
<dbReference type="SUPFAM" id="SSF53098">
    <property type="entry name" value="Ribonuclease H-like"/>
    <property type="match status" value="1"/>
</dbReference>
<evidence type="ECO:0000313" key="5">
    <source>
        <dbReference type="EMBL" id="XAU14599.1"/>
    </source>
</evidence>
<protein>
    <submittedName>
        <fullName evidence="5">Exonuclease domain-containing protein</fullName>
    </submittedName>
</protein>